<reference evidence="4 5" key="2">
    <citation type="journal article" date="2010" name="Nucleic Acids Res.">
        <title>BeetleBase in 2010: revisions to provide comprehensive genomic information for Tribolium castaneum.</title>
        <authorList>
            <person name="Kim H.S."/>
            <person name="Murphy T."/>
            <person name="Xia J."/>
            <person name="Caragea D."/>
            <person name="Park Y."/>
            <person name="Beeman R.W."/>
            <person name="Lorenzen M.D."/>
            <person name="Butcher S."/>
            <person name="Manak J.R."/>
            <person name="Brown S.J."/>
        </authorList>
    </citation>
    <scope>GENOME REANNOTATION</scope>
    <source>
        <strain evidence="4 5">Georgia GA2</strain>
    </source>
</reference>
<keyword evidence="3" id="KW-0808">Transferase</keyword>
<keyword evidence="5" id="KW-1185">Reference proteome</keyword>
<name>A0A139WBK3_TRICA</name>
<reference evidence="4 5" key="1">
    <citation type="journal article" date="2008" name="Nature">
        <title>The genome of the model beetle and pest Tribolium castaneum.</title>
        <authorList>
            <consortium name="Tribolium Genome Sequencing Consortium"/>
            <person name="Richards S."/>
            <person name="Gibbs R.A."/>
            <person name="Weinstock G.M."/>
            <person name="Brown S.J."/>
            <person name="Denell R."/>
            <person name="Beeman R.W."/>
            <person name="Gibbs R."/>
            <person name="Beeman R.W."/>
            <person name="Brown S.J."/>
            <person name="Bucher G."/>
            <person name="Friedrich M."/>
            <person name="Grimmelikhuijzen C.J."/>
            <person name="Klingler M."/>
            <person name="Lorenzen M."/>
            <person name="Richards S."/>
            <person name="Roth S."/>
            <person name="Schroder R."/>
            <person name="Tautz D."/>
            <person name="Zdobnov E.M."/>
            <person name="Muzny D."/>
            <person name="Gibbs R.A."/>
            <person name="Weinstock G.M."/>
            <person name="Attaway T."/>
            <person name="Bell S."/>
            <person name="Buhay C.J."/>
            <person name="Chandrabose M.N."/>
            <person name="Chavez D."/>
            <person name="Clerk-Blankenburg K.P."/>
            <person name="Cree A."/>
            <person name="Dao M."/>
            <person name="Davis C."/>
            <person name="Chacko J."/>
            <person name="Dinh H."/>
            <person name="Dugan-Rocha S."/>
            <person name="Fowler G."/>
            <person name="Garner T.T."/>
            <person name="Garnes J."/>
            <person name="Gnirke A."/>
            <person name="Hawes A."/>
            <person name="Hernandez J."/>
            <person name="Hines S."/>
            <person name="Holder M."/>
            <person name="Hume J."/>
            <person name="Jhangiani S.N."/>
            <person name="Joshi V."/>
            <person name="Khan Z.M."/>
            <person name="Jackson L."/>
            <person name="Kovar C."/>
            <person name="Kowis A."/>
            <person name="Lee S."/>
            <person name="Lewis L.R."/>
            <person name="Margolis J."/>
            <person name="Morgan M."/>
            <person name="Nazareth L.V."/>
            <person name="Nguyen N."/>
            <person name="Okwuonu G."/>
            <person name="Parker D."/>
            <person name="Richards S."/>
            <person name="Ruiz S.J."/>
            <person name="Santibanez J."/>
            <person name="Savard J."/>
            <person name="Scherer S.E."/>
            <person name="Schneider B."/>
            <person name="Sodergren E."/>
            <person name="Tautz D."/>
            <person name="Vattahil S."/>
            <person name="Villasana D."/>
            <person name="White C.S."/>
            <person name="Wright R."/>
            <person name="Park Y."/>
            <person name="Beeman R.W."/>
            <person name="Lord J."/>
            <person name="Oppert B."/>
            <person name="Lorenzen M."/>
            <person name="Brown S."/>
            <person name="Wang L."/>
            <person name="Savard J."/>
            <person name="Tautz D."/>
            <person name="Richards S."/>
            <person name="Weinstock G."/>
            <person name="Gibbs R.A."/>
            <person name="Liu Y."/>
            <person name="Worley K."/>
            <person name="Weinstock G."/>
            <person name="Elsik C.G."/>
            <person name="Reese J.T."/>
            <person name="Elhaik E."/>
            <person name="Landan G."/>
            <person name="Graur D."/>
            <person name="Arensburger P."/>
            <person name="Atkinson P."/>
            <person name="Beeman R.W."/>
            <person name="Beidler J."/>
            <person name="Brown S.J."/>
            <person name="Demuth J.P."/>
            <person name="Drury D.W."/>
            <person name="Du Y.Z."/>
            <person name="Fujiwara H."/>
            <person name="Lorenzen M."/>
            <person name="Maselli V."/>
            <person name="Osanai M."/>
            <person name="Park Y."/>
            <person name="Robertson H.M."/>
            <person name="Tu Z."/>
            <person name="Wang J.J."/>
            <person name="Wang S."/>
            <person name="Richards S."/>
            <person name="Song H."/>
            <person name="Zhang L."/>
            <person name="Sodergren E."/>
            <person name="Werner D."/>
            <person name="Stanke M."/>
            <person name="Morgenstern B."/>
            <person name="Solovyev V."/>
            <person name="Kosarev P."/>
            <person name="Brown G."/>
            <person name="Chen H.C."/>
            <person name="Ermolaeva O."/>
            <person name="Hlavina W."/>
            <person name="Kapustin Y."/>
            <person name="Kiryutin B."/>
            <person name="Kitts P."/>
            <person name="Maglott D."/>
            <person name="Pruitt K."/>
            <person name="Sapojnikov V."/>
            <person name="Souvorov A."/>
            <person name="Mackey A.J."/>
            <person name="Waterhouse R.M."/>
            <person name="Wyder S."/>
            <person name="Zdobnov E.M."/>
            <person name="Zdobnov E.M."/>
            <person name="Wyder S."/>
            <person name="Kriventseva E.V."/>
            <person name="Kadowaki T."/>
            <person name="Bork P."/>
            <person name="Aranda M."/>
            <person name="Bao R."/>
            <person name="Beermann A."/>
            <person name="Berns N."/>
            <person name="Bolognesi R."/>
            <person name="Bonneton F."/>
            <person name="Bopp D."/>
            <person name="Brown S.J."/>
            <person name="Bucher G."/>
            <person name="Butts T."/>
            <person name="Chaumot A."/>
            <person name="Denell R.E."/>
            <person name="Ferrier D.E."/>
            <person name="Friedrich M."/>
            <person name="Gordon C.M."/>
            <person name="Jindra M."/>
            <person name="Klingler M."/>
            <person name="Lan Q."/>
            <person name="Lattorff H.M."/>
            <person name="Laudet V."/>
            <person name="von Levetsow C."/>
            <person name="Liu Z."/>
            <person name="Lutz R."/>
            <person name="Lynch J.A."/>
            <person name="da Fonseca R.N."/>
            <person name="Posnien N."/>
            <person name="Reuter R."/>
            <person name="Roth S."/>
            <person name="Savard J."/>
            <person name="Schinko J.B."/>
            <person name="Schmitt C."/>
            <person name="Schoppmeier M."/>
            <person name="Schroder R."/>
            <person name="Shippy T.D."/>
            <person name="Simonnet F."/>
            <person name="Marques-Souza H."/>
            <person name="Tautz D."/>
            <person name="Tomoyasu Y."/>
            <person name="Trauner J."/>
            <person name="Van der Zee M."/>
            <person name="Vervoort M."/>
            <person name="Wittkopp N."/>
            <person name="Wimmer E.A."/>
            <person name="Yang X."/>
            <person name="Jones A.K."/>
            <person name="Sattelle D.B."/>
            <person name="Ebert P.R."/>
            <person name="Nelson D."/>
            <person name="Scott J.G."/>
            <person name="Beeman R.W."/>
            <person name="Muthukrishnan S."/>
            <person name="Kramer K.J."/>
            <person name="Arakane Y."/>
            <person name="Beeman R.W."/>
            <person name="Zhu Q."/>
            <person name="Hogenkamp D."/>
            <person name="Dixit R."/>
            <person name="Oppert B."/>
            <person name="Jiang H."/>
            <person name="Zou Z."/>
            <person name="Marshall J."/>
            <person name="Elpidina E."/>
            <person name="Vinokurov K."/>
            <person name="Oppert C."/>
            <person name="Zou Z."/>
            <person name="Evans J."/>
            <person name="Lu Z."/>
            <person name="Zhao P."/>
            <person name="Sumathipala N."/>
            <person name="Altincicek B."/>
            <person name="Vilcinskas A."/>
            <person name="Williams M."/>
            <person name="Hultmark D."/>
            <person name="Hetru C."/>
            <person name="Jiang H."/>
            <person name="Grimmelikhuijzen C.J."/>
            <person name="Hauser F."/>
            <person name="Cazzamali G."/>
            <person name="Williamson M."/>
            <person name="Park Y."/>
            <person name="Li B."/>
            <person name="Tanaka Y."/>
            <person name="Predel R."/>
            <person name="Neupert S."/>
            <person name="Schachtner J."/>
            <person name="Verleyen P."/>
            <person name="Raible F."/>
            <person name="Bork P."/>
            <person name="Friedrich M."/>
            <person name="Walden K.K."/>
            <person name="Robertson H.M."/>
            <person name="Angeli S."/>
            <person name="Foret S."/>
            <person name="Bucher G."/>
            <person name="Schuetz S."/>
            <person name="Maleszka R."/>
            <person name="Wimmer E.A."/>
            <person name="Beeman R.W."/>
            <person name="Lorenzen M."/>
            <person name="Tomoyasu Y."/>
            <person name="Miller S.C."/>
            <person name="Grossmann D."/>
            <person name="Bucher G."/>
        </authorList>
    </citation>
    <scope>NUCLEOTIDE SEQUENCE [LARGE SCALE GENOMIC DNA]</scope>
    <source>
        <strain evidence="4 5">Georgia GA2</strain>
    </source>
</reference>
<dbReference type="PANTHER" id="PTHR48043:SF159">
    <property type="entry name" value="EG:EG0003.4 PROTEIN-RELATED"/>
    <property type="match status" value="1"/>
</dbReference>
<evidence type="ECO:0000256" key="3">
    <source>
        <dbReference type="ARBA" id="ARBA00022679"/>
    </source>
</evidence>
<dbReference type="InParanoid" id="A0A139WBK3"/>
<dbReference type="SUPFAM" id="SSF53756">
    <property type="entry name" value="UDP-Glycosyltransferase/glycogen phosphorylase"/>
    <property type="match status" value="1"/>
</dbReference>
<dbReference type="Proteomes" id="UP000007266">
    <property type="component" value="Linkage group 9"/>
</dbReference>
<proteinExistence type="inferred from homology"/>
<dbReference type="AlphaFoldDB" id="A0A139WBK3"/>
<organism evidence="4 5">
    <name type="scientific">Tribolium castaneum</name>
    <name type="common">Red flour beetle</name>
    <dbReference type="NCBI Taxonomy" id="7070"/>
    <lineage>
        <taxon>Eukaryota</taxon>
        <taxon>Metazoa</taxon>
        <taxon>Ecdysozoa</taxon>
        <taxon>Arthropoda</taxon>
        <taxon>Hexapoda</taxon>
        <taxon>Insecta</taxon>
        <taxon>Pterygota</taxon>
        <taxon>Neoptera</taxon>
        <taxon>Endopterygota</taxon>
        <taxon>Coleoptera</taxon>
        <taxon>Polyphaga</taxon>
        <taxon>Cucujiformia</taxon>
        <taxon>Tenebrionidae</taxon>
        <taxon>Tenebrionidae incertae sedis</taxon>
        <taxon>Tribolium</taxon>
    </lineage>
</organism>
<dbReference type="OMA" id="MENPFEY"/>
<dbReference type="Gene3D" id="3.40.50.2000">
    <property type="entry name" value="Glycogen Phosphorylase B"/>
    <property type="match status" value="1"/>
</dbReference>
<gene>
    <name evidence="4" type="primary">AUGUSTUS-3.0.2_34377</name>
    <name evidence="4" type="ORF">TcasGA2_TC034377</name>
</gene>
<evidence type="ECO:0000256" key="2">
    <source>
        <dbReference type="ARBA" id="ARBA00022676"/>
    </source>
</evidence>
<protein>
    <submittedName>
        <fullName evidence="4">UDP-glucuronosyltransferase 3A2-like Protein</fullName>
    </submittedName>
</protein>
<sequence>MKNSSFHLASEVATMKTVNEAQSSEILVVALIPSFSHFSIPFKLSKELAKRGHKVTCINPYPQKAPIKNYIDVSVAENIETMEEIKKQLFDMNKFSVIENLTFIFDMLKTLVEKTMTNKNVQELLKSDKKFDVVIIENFLNEAMFGLGHLFKAPVILISATAASDMNNYIFANPAPTSYVPGSGGTLTKHMNFWQRIENLVTRSLDTRNKLCERSK</sequence>
<evidence type="ECO:0000313" key="5">
    <source>
        <dbReference type="Proteomes" id="UP000007266"/>
    </source>
</evidence>
<dbReference type="Pfam" id="PF00201">
    <property type="entry name" value="UDPGT"/>
    <property type="match status" value="1"/>
</dbReference>
<comment type="similarity">
    <text evidence="1">Belongs to the UDP-glycosyltransferase family.</text>
</comment>
<dbReference type="PANTHER" id="PTHR48043">
    <property type="entry name" value="EG:EG0003.4 PROTEIN-RELATED"/>
    <property type="match status" value="1"/>
</dbReference>
<keyword evidence="2" id="KW-0328">Glycosyltransferase</keyword>
<dbReference type="EMBL" id="KQ971372">
    <property type="protein sequence ID" value="KYB25245.1"/>
    <property type="molecule type" value="Genomic_DNA"/>
</dbReference>
<dbReference type="GO" id="GO:0008194">
    <property type="term" value="F:UDP-glycosyltransferase activity"/>
    <property type="evidence" value="ECO:0007669"/>
    <property type="project" value="InterPro"/>
</dbReference>
<evidence type="ECO:0000256" key="1">
    <source>
        <dbReference type="ARBA" id="ARBA00009995"/>
    </source>
</evidence>
<evidence type="ECO:0000313" key="4">
    <source>
        <dbReference type="EMBL" id="KYB25245.1"/>
    </source>
</evidence>
<dbReference type="InterPro" id="IPR050271">
    <property type="entry name" value="UDP-glycosyltransferase"/>
</dbReference>
<accession>A0A139WBK3</accession>
<dbReference type="InterPro" id="IPR002213">
    <property type="entry name" value="UDP_glucos_trans"/>
</dbReference>